<organism evidence="12 13">
    <name type="scientific">Cimex lectularius</name>
    <name type="common">Bed bug</name>
    <name type="synonym">Acanthia lectularia</name>
    <dbReference type="NCBI Taxonomy" id="79782"/>
    <lineage>
        <taxon>Eukaryota</taxon>
        <taxon>Metazoa</taxon>
        <taxon>Ecdysozoa</taxon>
        <taxon>Arthropoda</taxon>
        <taxon>Hexapoda</taxon>
        <taxon>Insecta</taxon>
        <taxon>Pterygota</taxon>
        <taxon>Neoptera</taxon>
        <taxon>Paraneoptera</taxon>
        <taxon>Hemiptera</taxon>
        <taxon>Heteroptera</taxon>
        <taxon>Panheteroptera</taxon>
        <taxon>Cimicomorpha</taxon>
        <taxon>Cimicidae</taxon>
        <taxon>Cimex</taxon>
    </lineage>
</organism>
<dbReference type="SUPFAM" id="SSF47323">
    <property type="entry name" value="Anticodon-binding domain of a subclass of class I aminoacyl-tRNA synthetases"/>
    <property type="match status" value="1"/>
</dbReference>
<protein>
    <recommendedName>
        <fullName evidence="7">Methionine--tRNA ligase, mitochondrial</fullName>
        <ecNumber evidence="1">6.1.1.10</ecNumber>
    </recommendedName>
    <alternativeName>
        <fullName evidence="8">Mitochondrial methionyl-tRNA synthetase</fullName>
    </alternativeName>
</protein>
<dbReference type="InterPro" id="IPR013155">
    <property type="entry name" value="M/V/L/I-tRNA-synth_anticd-bd"/>
</dbReference>
<dbReference type="GO" id="GO:0004825">
    <property type="term" value="F:methionine-tRNA ligase activity"/>
    <property type="evidence" value="ECO:0007669"/>
    <property type="project" value="UniProtKB-EC"/>
</dbReference>
<name>A0A8I6RXX2_CIMLE</name>
<evidence type="ECO:0000313" key="12">
    <source>
        <dbReference type="EnsemblMetazoa" id="XP_014253453.1"/>
    </source>
</evidence>
<feature type="domain" description="Methionyl/Valyl/Leucyl/Isoleucyl-tRNA synthetase anticodon-binding" evidence="10">
    <location>
        <begin position="409"/>
        <end position="515"/>
    </location>
</feature>
<dbReference type="Pfam" id="PF09334">
    <property type="entry name" value="tRNA-synt_1g"/>
    <property type="match status" value="1"/>
</dbReference>
<dbReference type="OMA" id="NMFLPDR"/>
<dbReference type="SUPFAM" id="SSF52374">
    <property type="entry name" value="Nucleotidylyl transferase"/>
    <property type="match status" value="1"/>
</dbReference>
<evidence type="ECO:0000313" key="13">
    <source>
        <dbReference type="Proteomes" id="UP000494040"/>
    </source>
</evidence>
<evidence type="ECO:0000256" key="7">
    <source>
        <dbReference type="ARBA" id="ARBA00026124"/>
    </source>
</evidence>
<evidence type="ECO:0000259" key="10">
    <source>
        <dbReference type="Pfam" id="PF08264"/>
    </source>
</evidence>
<evidence type="ECO:0000259" key="11">
    <source>
        <dbReference type="Pfam" id="PF09334"/>
    </source>
</evidence>
<dbReference type="CDD" id="cd07957">
    <property type="entry name" value="Anticodon_Ia_Met"/>
    <property type="match status" value="1"/>
</dbReference>
<dbReference type="KEGG" id="clec:106668831"/>
<dbReference type="GO" id="GO:0006431">
    <property type="term" value="P:methionyl-tRNA aminoacylation"/>
    <property type="evidence" value="ECO:0007669"/>
    <property type="project" value="InterPro"/>
</dbReference>
<keyword evidence="2 9" id="KW-0436">Ligase</keyword>
<proteinExistence type="inferred from homology"/>
<dbReference type="InterPro" id="IPR015413">
    <property type="entry name" value="Methionyl/Leucyl_tRNA_Synth"/>
</dbReference>
<dbReference type="Gene3D" id="2.170.220.10">
    <property type="match status" value="1"/>
</dbReference>
<dbReference type="Proteomes" id="UP000494040">
    <property type="component" value="Unassembled WGS sequence"/>
</dbReference>
<keyword evidence="3 9" id="KW-0547">Nucleotide-binding</keyword>
<dbReference type="InterPro" id="IPR023457">
    <property type="entry name" value="Met-tRNA_synth_2"/>
</dbReference>
<keyword evidence="4 9" id="KW-0067">ATP-binding</keyword>
<reference evidence="12" key="1">
    <citation type="submission" date="2022-01" db="UniProtKB">
        <authorList>
            <consortium name="EnsemblMetazoa"/>
        </authorList>
    </citation>
    <scope>IDENTIFICATION</scope>
</reference>
<feature type="domain" description="Methionyl/Leucyl tRNA synthetase" evidence="11">
    <location>
        <begin position="24"/>
        <end position="379"/>
    </location>
</feature>
<dbReference type="InterPro" id="IPR033911">
    <property type="entry name" value="MetRS_core"/>
</dbReference>
<dbReference type="PANTHER" id="PTHR43326:SF1">
    <property type="entry name" value="METHIONINE--TRNA LIGASE, MITOCHONDRIAL"/>
    <property type="match status" value="1"/>
</dbReference>
<dbReference type="RefSeq" id="XP_014253453.1">
    <property type="nucleotide sequence ID" value="XM_014397967.2"/>
</dbReference>
<dbReference type="GeneID" id="106668831"/>
<dbReference type="Pfam" id="PF08264">
    <property type="entry name" value="Anticodon_1"/>
    <property type="match status" value="1"/>
</dbReference>
<keyword evidence="5 9" id="KW-0648">Protein biosynthesis</keyword>
<evidence type="ECO:0000256" key="4">
    <source>
        <dbReference type="ARBA" id="ARBA00022840"/>
    </source>
</evidence>
<dbReference type="NCBIfam" id="TIGR00398">
    <property type="entry name" value="metG"/>
    <property type="match status" value="1"/>
</dbReference>
<dbReference type="OrthoDB" id="24670at2759"/>
<keyword evidence="6 9" id="KW-0030">Aminoacyl-tRNA synthetase</keyword>
<evidence type="ECO:0000256" key="2">
    <source>
        <dbReference type="ARBA" id="ARBA00022598"/>
    </source>
</evidence>
<comment type="similarity">
    <text evidence="9">Belongs to the class-I aminoacyl-tRNA synthetase family.</text>
</comment>
<dbReference type="GO" id="GO:0005524">
    <property type="term" value="F:ATP binding"/>
    <property type="evidence" value="ECO:0007669"/>
    <property type="project" value="UniProtKB-KW"/>
</dbReference>
<dbReference type="Gene3D" id="1.10.730.10">
    <property type="entry name" value="Isoleucyl-tRNA Synthetase, Domain 1"/>
    <property type="match status" value="1"/>
</dbReference>
<dbReference type="EnsemblMetazoa" id="XM_014397967.2">
    <property type="protein sequence ID" value="XP_014253453.1"/>
    <property type="gene ID" value="LOC106668831"/>
</dbReference>
<sequence length="536" mass="61737">MRTLLLLKKINLYVYPRRFKSDCFVTTPIYYVNASPHMGHLYSSLLADAYYRFQLLLGHKEGVFSTGTDEHGIKVQQAAAASGLPLLEYCDKISAEYRNLFDEFAIGYNQFIRTSDQKHKDTVQHYWKILDKKGYIRKGTYKGWYCDADEAFLTEAQVTHVKSNGENSVVSVDSGRPVHWVEEANYEFDLPRVKDRVKTWINSGESIRPKKFQDLCNTWLKEGLMDQPLSVSRPKKRVHWAIEVPGDSEQSIYVWLDALLNYLTVREHLWPPTCQILGKDILKFHGIYWPAFLAALELDMPRSFLVHSHWTVEGEKMSKSKGNVINPRICAEKFGISGVRYFLLREGTPHSDSNYSETKIFRVLNSELADTFGNLLSRSTGSAVNKKQVFPPFDRNNFDKYCKMQASELISLLEILQDEVGEYYSELNFYKGIALVMKVLHTANCFVESMKPWELRKDPSCSAHLDCVLHLSLECLRICSIALTPVIPMLTNKLLDKLSIPVEARTWPDMVPSWKKEFEGSSLAHEKLILYRRIQA</sequence>
<evidence type="ECO:0000256" key="9">
    <source>
        <dbReference type="RuleBase" id="RU363039"/>
    </source>
</evidence>
<evidence type="ECO:0000256" key="8">
    <source>
        <dbReference type="ARBA" id="ARBA00030331"/>
    </source>
</evidence>
<dbReference type="CTD" id="41733"/>
<dbReference type="InterPro" id="IPR041872">
    <property type="entry name" value="Anticodon_Met"/>
</dbReference>
<dbReference type="EC" id="6.1.1.10" evidence="1"/>
<dbReference type="InterPro" id="IPR009080">
    <property type="entry name" value="tRNAsynth_Ia_anticodon-bd"/>
</dbReference>
<dbReference type="Gene3D" id="3.40.50.620">
    <property type="entry name" value="HUPs"/>
    <property type="match status" value="1"/>
</dbReference>
<evidence type="ECO:0000256" key="5">
    <source>
        <dbReference type="ARBA" id="ARBA00022917"/>
    </source>
</evidence>
<accession>A0A8I6RXX2</accession>
<dbReference type="PRINTS" id="PR01041">
    <property type="entry name" value="TRNASYNTHMET"/>
</dbReference>
<evidence type="ECO:0000256" key="1">
    <source>
        <dbReference type="ARBA" id="ARBA00012838"/>
    </source>
</evidence>
<dbReference type="CDD" id="cd00814">
    <property type="entry name" value="MetRS_core"/>
    <property type="match status" value="1"/>
</dbReference>
<evidence type="ECO:0000256" key="3">
    <source>
        <dbReference type="ARBA" id="ARBA00022741"/>
    </source>
</evidence>
<dbReference type="InterPro" id="IPR014729">
    <property type="entry name" value="Rossmann-like_a/b/a_fold"/>
</dbReference>
<evidence type="ECO:0000256" key="6">
    <source>
        <dbReference type="ARBA" id="ARBA00023146"/>
    </source>
</evidence>
<dbReference type="PANTHER" id="PTHR43326">
    <property type="entry name" value="METHIONYL-TRNA SYNTHETASE"/>
    <property type="match status" value="1"/>
</dbReference>
<dbReference type="AlphaFoldDB" id="A0A8I6RXX2"/>
<dbReference type="InterPro" id="IPR014758">
    <property type="entry name" value="Met-tRNA_synth"/>
</dbReference>
<keyword evidence="13" id="KW-1185">Reference proteome</keyword>